<dbReference type="EMBL" id="LT605205">
    <property type="protein sequence ID" value="SCD20028.1"/>
    <property type="molecule type" value="Genomic_DNA"/>
</dbReference>
<dbReference type="AlphaFoldDB" id="A0A1R3T420"/>
<evidence type="ECO:0000313" key="1">
    <source>
        <dbReference type="EMBL" id="SCD20028.1"/>
    </source>
</evidence>
<dbReference type="STRING" id="1642647.PSM36_1204"/>
<gene>
    <name evidence="1" type="ORF">PSM36_1204</name>
</gene>
<dbReference type="Proteomes" id="UP000187464">
    <property type="component" value="Chromosome I"/>
</dbReference>
<name>A0A1R3T420_9BACT</name>
<proteinExistence type="predicted"/>
<reference evidence="1 2" key="1">
    <citation type="submission" date="2016-08" db="EMBL/GenBank/DDBJ databases">
        <authorList>
            <person name="Seilhamer J.J."/>
        </authorList>
    </citation>
    <scope>NUCLEOTIDE SEQUENCE [LARGE SCALE GENOMIC DNA]</scope>
    <source>
        <strain evidence="1">M3/6</strain>
    </source>
</reference>
<dbReference type="KEGG" id="psac:PSM36_1204"/>
<protein>
    <submittedName>
        <fullName evidence="1">Uncharacterized protein</fullName>
    </submittedName>
</protein>
<evidence type="ECO:0000313" key="2">
    <source>
        <dbReference type="Proteomes" id="UP000187464"/>
    </source>
</evidence>
<sequence length="36" mass="4449">MLARLMDAGKWFYAKVKNKEWEGNWLKIDMEIYLKE</sequence>
<keyword evidence="2" id="KW-1185">Reference proteome</keyword>
<accession>A0A1R3T420</accession>
<organism evidence="1 2">
    <name type="scientific">Proteiniphilum saccharofermentans</name>
    <dbReference type="NCBI Taxonomy" id="1642647"/>
    <lineage>
        <taxon>Bacteria</taxon>
        <taxon>Pseudomonadati</taxon>
        <taxon>Bacteroidota</taxon>
        <taxon>Bacteroidia</taxon>
        <taxon>Bacteroidales</taxon>
        <taxon>Dysgonomonadaceae</taxon>
        <taxon>Proteiniphilum</taxon>
    </lineage>
</organism>